<organism evidence="1 2">
    <name type="scientific">Araneus ventricosus</name>
    <name type="common">Orbweaver spider</name>
    <name type="synonym">Epeira ventricosa</name>
    <dbReference type="NCBI Taxonomy" id="182803"/>
    <lineage>
        <taxon>Eukaryota</taxon>
        <taxon>Metazoa</taxon>
        <taxon>Ecdysozoa</taxon>
        <taxon>Arthropoda</taxon>
        <taxon>Chelicerata</taxon>
        <taxon>Arachnida</taxon>
        <taxon>Araneae</taxon>
        <taxon>Araneomorphae</taxon>
        <taxon>Entelegynae</taxon>
        <taxon>Araneoidea</taxon>
        <taxon>Araneidae</taxon>
        <taxon>Araneus</taxon>
    </lineage>
</organism>
<keyword evidence="2" id="KW-1185">Reference proteome</keyword>
<evidence type="ECO:0000313" key="1">
    <source>
        <dbReference type="EMBL" id="GBL82211.1"/>
    </source>
</evidence>
<sequence>MKECYEMGRGRFEEMVGSRSRGILWKFMANSEDTFGKNVRNALHWKQRTPSYVVIGDNELPQLLYISGNAKSTPCSVPGEAAVCGEAISGFAMKQINRAIAVNSCGVL</sequence>
<comment type="caution">
    <text evidence="1">The sequence shown here is derived from an EMBL/GenBank/DDBJ whole genome shotgun (WGS) entry which is preliminary data.</text>
</comment>
<protein>
    <submittedName>
        <fullName evidence="1">Uncharacterized protein</fullName>
    </submittedName>
</protein>
<evidence type="ECO:0000313" key="2">
    <source>
        <dbReference type="Proteomes" id="UP000499080"/>
    </source>
</evidence>
<dbReference type="EMBL" id="BGPR01081257">
    <property type="protein sequence ID" value="GBL82211.1"/>
    <property type="molecule type" value="Genomic_DNA"/>
</dbReference>
<name>A0A4Y2AQK6_ARAVE</name>
<dbReference type="AlphaFoldDB" id="A0A4Y2AQK6"/>
<reference evidence="1 2" key="1">
    <citation type="journal article" date="2019" name="Sci. Rep.">
        <title>Orb-weaving spider Araneus ventricosus genome elucidates the spidroin gene catalogue.</title>
        <authorList>
            <person name="Kono N."/>
            <person name="Nakamura H."/>
            <person name="Ohtoshi R."/>
            <person name="Moran D.A.P."/>
            <person name="Shinohara A."/>
            <person name="Yoshida Y."/>
            <person name="Fujiwara M."/>
            <person name="Mori M."/>
            <person name="Tomita M."/>
            <person name="Arakawa K."/>
        </authorList>
    </citation>
    <scope>NUCLEOTIDE SEQUENCE [LARGE SCALE GENOMIC DNA]</scope>
</reference>
<accession>A0A4Y2AQK6</accession>
<proteinExistence type="predicted"/>
<gene>
    <name evidence="1" type="ORF">AVEN_211992_1</name>
</gene>
<dbReference type="Proteomes" id="UP000499080">
    <property type="component" value="Unassembled WGS sequence"/>
</dbReference>